<feature type="region of interest" description="Disordered" evidence="1">
    <location>
        <begin position="266"/>
        <end position="314"/>
    </location>
</feature>
<proteinExistence type="predicted"/>
<reference evidence="3" key="1">
    <citation type="journal article" date="2020" name="Nature">
        <title>Giant virus diversity and host interactions through global metagenomics.</title>
        <authorList>
            <person name="Schulz F."/>
            <person name="Roux S."/>
            <person name="Paez-Espino D."/>
            <person name="Jungbluth S."/>
            <person name="Walsh D.A."/>
            <person name="Denef V.J."/>
            <person name="McMahon K.D."/>
            <person name="Konstantinidis K.T."/>
            <person name="Eloe-Fadrosh E.A."/>
            <person name="Kyrpides N.C."/>
            <person name="Woyke T."/>
        </authorList>
    </citation>
    <scope>NUCLEOTIDE SEQUENCE</scope>
    <source>
        <strain evidence="3">GVMAG-M-3300020166-5</strain>
    </source>
</reference>
<dbReference type="AlphaFoldDB" id="A0A6C0C044"/>
<organism evidence="3">
    <name type="scientific">viral metagenome</name>
    <dbReference type="NCBI Taxonomy" id="1070528"/>
    <lineage>
        <taxon>unclassified sequences</taxon>
        <taxon>metagenomes</taxon>
        <taxon>organismal metagenomes</taxon>
    </lineage>
</organism>
<protein>
    <submittedName>
        <fullName evidence="3">Uncharacterized protein</fullName>
    </submittedName>
</protein>
<keyword evidence="2" id="KW-0472">Membrane</keyword>
<feature type="region of interest" description="Disordered" evidence="1">
    <location>
        <begin position="74"/>
        <end position="164"/>
    </location>
</feature>
<sequence>MKVTNVKNINRTNKIVNSFNRIKRFFIKNYIYIISLVLLFIGGTVVFRMHGVNFNPNTSSHIDKIVTIESFSGGGEFINSVDEDETVGEKDKENNSEEPENTEPENTEPENTEPENTEPENTEPENTEPENTEPDEESNRKDDKEMEEANRREKNKSRHERYNRIGRDFGARNSSKGLCKKKPHEIHDVCTTLSKDRCIKTECCIYAHHQNADGDDSYECIHGDESGSNYKTKDGAPRDIDHWYGAPRDIDHWYYMTKCYGTNCDGKSTQGARETDARETDARETDARETDTRETDTRETDARETDARENLPKE</sequence>
<feature type="compositionally biased region" description="Acidic residues" evidence="1">
    <location>
        <begin position="96"/>
        <end position="136"/>
    </location>
</feature>
<evidence type="ECO:0000256" key="2">
    <source>
        <dbReference type="SAM" id="Phobius"/>
    </source>
</evidence>
<name>A0A6C0C044_9ZZZZ</name>
<keyword evidence="2" id="KW-0812">Transmembrane</keyword>
<feature type="compositionally biased region" description="Basic and acidic residues" evidence="1">
    <location>
        <begin position="137"/>
        <end position="152"/>
    </location>
</feature>
<keyword evidence="2" id="KW-1133">Transmembrane helix</keyword>
<accession>A0A6C0C044</accession>
<evidence type="ECO:0000313" key="3">
    <source>
        <dbReference type="EMBL" id="QHS96988.1"/>
    </source>
</evidence>
<evidence type="ECO:0000256" key="1">
    <source>
        <dbReference type="SAM" id="MobiDB-lite"/>
    </source>
</evidence>
<feature type="compositionally biased region" description="Basic and acidic residues" evidence="1">
    <location>
        <begin position="273"/>
        <end position="314"/>
    </location>
</feature>
<feature type="transmembrane region" description="Helical" evidence="2">
    <location>
        <begin position="30"/>
        <end position="50"/>
    </location>
</feature>
<dbReference type="EMBL" id="MN739282">
    <property type="protein sequence ID" value="QHS96988.1"/>
    <property type="molecule type" value="Genomic_DNA"/>
</dbReference>